<dbReference type="InterPro" id="IPR000436">
    <property type="entry name" value="Sushi_SCR_CCP_dom"/>
</dbReference>
<proteinExistence type="predicted"/>
<feature type="domain" description="Sushi" evidence="6">
    <location>
        <begin position="504"/>
        <end position="563"/>
    </location>
</feature>
<dbReference type="RefSeq" id="XP_006812025.1">
    <property type="nucleotide sequence ID" value="XM_006811962.1"/>
</dbReference>
<evidence type="ECO:0000256" key="1">
    <source>
        <dbReference type="ARBA" id="ARBA00004328"/>
    </source>
</evidence>
<sequence length="651" mass="69508">MTFRLASAYQCSSLYDPTEHFTVADPAKSDCVLPAYPSNVDCYTTAIDGSCNDTSVTQPDDVLATGDFIYVQCDNGFVPTLTGYTCLTFFGTSMVAPTLGDSACARLCQDPGNPSLGSRSPDPTVDGSFYETGDQVTFTCGVNTTTYGVDTVTCDDGNWTVGGNIQTALPPELCFLNCQKPDTPENGKEVDGASYVHAGSVAYECDGGKTMIGSSTLTCYNGTWDNSVPLCGSTIITEVVTTVNSGLPLVPTQESTLSLVVDATSSSLGAGATGSNLWVIKVFLSDSNSGATRYLETISNLTQEEADQELTPGGAITFDFDYAVTPKSCATYVCAELRQGSNTNFTLDGFDGDSTLIGCTTITCACPTPGTFQTRVQIISGSAPYNDGDILTLACDQSNSDDGYSLFGGPDLKCENGIWSENPESAVFCFENCPDPGVLTNGSVRCQYPSLCYAATTQITLSCDDGFQLVNGLDTFTCQLDFSDFSVRWPPELNFATSNPECQRICEDPGTPDNGELVEGSLPVIPGGTITYACGTGYTISSAAALQCQDDGLWDKEVPVCYTSCMYNNVTDLEWTESKVMYAHEEYITLSCTEPASIEGANTVQCLNGTYVPELPVCKGEEWLSHCREVEKPRFSVSWICWKGIDKKLTG</sequence>
<feature type="domain" description="Sushi" evidence="6">
    <location>
        <begin position="364"/>
        <end position="431"/>
    </location>
</feature>
<keyword evidence="7" id="KW-1185">Reference proteome</keyword>
<gene>
    <name evidence="8" type="primary">LOC102809787</name>
</gene>
<name>A0ABM0LW84_SACKO</name>
<comment type="subcellular location">
    <subcellularLocation>
        <location evidence="1">Virion</location>
    </subcellularLocation>
</comment>
<dbReference type="SMART" id="SM00032">
    <property type="entry name" value="CCP"/>
    <property type="match status" value="6"/>
</dbReference>
<feature type="disulfide bond" evidence="5">
    <location>
        <begin position="534"/>
        <end position="561"/>
    </location>
</feature>
<dbReference type="Gene3D" id="2.10.70.10">
    <property type="entry name" value="Complement Module, domain 1"/>
    <property type="match status" value="6"/>
</dbReference>
<dbReference type="PANTHER" id="PTHR45785">
    <property type="entry name" value="COMPLEMENT FACTOR H-RELATED"/>
    <property type="match status" value="1"/>
</dbReference>
<dbReference type="CDD" id="cd00033">
    <property type="entry name" value="CCP"/>
    <property type="match status" value="3"/>
</dbReference>
<evidence type="ECO:0000256" key="3">
    <source>
        <dbReference type="ARBA" id="ARBA00022729"/>
    </source>
</evidence>
<evidence type="ECO:0000259" key="6">
    <source>
        <dbReference type="PROSITE" id="PS50923"/>
    </source>
</evidence>
<evidence type="ECO:0000256" key="5">
    <source>
        <dbReference type="PROSITE-ProRule" id="PRU00302"/>
    </source>
</evidence>
<keyword evidence="3" id="KW-0732">Signal</keyword>
<dbReference type="PANTHER" id="PTHR45785:SF2">
    <property type="entry name" value="COMPLEMENT FACTOR H-RELATED"/>
    <property type="match status" value="1"/>
</dbReference>
<organism evidence="7 8">
    <name type="scientific">Saccoglossus kowalevskii</name>
    <name type="common">Acorn worm</name>
    <dbReference type="NCBI Taxonomy" id="10224"/>
    <lineage>
        <taxon>Eukaryota</taxon>
        <taxon>Metazoa</taxon>
        <taxon>Hemichordata</taxon>
        <taxon>Enteropneusta</taxon>
        <taxon>Harrimaniidae</taxon>
        <taxon>Saccoglossus</taxon>
    </lineage>
</organism>
<dbReference type="InterPro" id="IPR051503">
    <property type="entry name" value="ComplSys_Reg/VirEntry_Med"/>
</dbReference>
<dbReference type="Pfam" id="PF00084">
    <property type="entry name" value="Sushi"/>
    <property type="match status" value="5"/>
</dbReference>
<keyword evidence="2 5" id="KW-0768">Sushi</keyword>
<feature type="domain" description="Sushi" evidence="6">
    <location>
        <begin position="176"/>
        <end position="233"/>
    </location>
</feature>
<protein>
    <submittedName>
        <fullName evidence="8">CUB and sushi domain-containing protein 3-like</fullName>
    </submittedName>
</protein>
<reference evidence="8" key="1">
    <citation type="submission" date="2025-08" db="UniProtKB">
        <authorList>
            <consortium name="RefSeq"/>
        </authorList>
    </citation>
    <scope>IDENTIFICATION</scope>
    <source>
        <tissue evidence="8">Testes</tissue>
    </source>
</reference>
<evidence type="ECO:0000256" key="4">
    <source>
        <dbReference type="ARBA" id="ARBA00023157"/>
    </source>
</evidence>
<evidence type="ECO:0000313" key="7">
    <source>
        <dbReference type="Proteomes" id="UP000694865"/>
    </source>
</evidence>
<keyword evidence="4 5" id="KW-1015">Disulfide bond</keyword>
<accession>A0ABM0LW84</accession>
<comment type="caution">
    <text evidence="5">Lacks conserved residue(s) required for the propagation of feature annotation.</text>
</comment>
<dbReference type="GeneID" id="102809787"/>
<dbReference type="PROSITE" id="PS50923">
    <property type="entry name" value="SUSHI"/>
    <property type="match status" value="3"/>
</dbReference>
<dbReference type="SUPFAM" id="SSF57535">
    <property type="entry name" value="Complement control module/SCR domain"/>
    <property type="match status" value="5"/>
</dbReference>
<evidence type="ECO:0000313" key="8">
    <source>
        <dbReference type="RefSeq" id="XP_006812025.1"/>
    </source>
</evidence>
<dbReference type="InterPro" id="IPR035976">
    <property type="entry name" value="Sushi/SCR/CCP_sf"/>
</dbReference>
<dbReference type="Proteomes" id="UP000694865">
    <property type="component" value="Unplaced"/>
</dbReference>
<evidence type="ECO:0000256" key="2">
    <source>
        <dbReference type="ARBA" id="ARBA00022659"/>
    </source>
</evidence>